<feature type="transmembrane region" description="Helical" evidence="8">
    <location>
        <begin position="74"/>
        <end position="102"/>
    </location>
</feature>
<feature type="transmembrane region" description="Helical" evidence="8">
    <location>
        <begin position="29"/>
        <end position="54"/>
    </location>
</feature>
<evidence type="ECO:0000259" key="9">
    <source>
        <dbReference type="PROSITE" id="PS50928"/>
    </source>
</evidence>
<name>A0ABT3QUZ9_9HYPH</name>
<reference evidence="10 11" key="1">
    <citation type="submission" date="2022-11" db="EMBL/GenBank/DDBJ databases">
        <title>Brucella sp. YY2X, whole genome shotgun sequencing project.</title>
        <authorList>
            <person name="Yang Y."/>
        </authorList>
    </citation>
    <scope>NUCLEOTIDE SEQUENCE [LARGE SCALE GENOMIC DNA]</scope>
    <source>
        <strain evidence="10 11">YY2X</strain>
    </source>
</reference>
<dbReference type="PANTHER" id="PTHR43357">
    <property type="entry name" value="INNER MEMBRANE ABC TRANSPORTER PERMEASE PROTEIN YDCV"/>
    <property type="match status" value="1"/>
</dbReference>
<dbReference type="Proteomes" id="UP001301216">
    <property type="component" value="Unassembled WGS sequence"/>
</dbReference>
<dbReference type="Gene3D" id="1.10.3720.10">
    <property type="entry name" value="MetI-like"/>
    <property type="match status" value="2"/>
</dbReference>
<evidence type="ECO:0000256" key="7">
    <source>
        <dbReference type="ARBA" id="ARBA00023136"/>
    </source>
</evidence>
<keyword evidence="6 8" id="KW-1133">Transmembrane helix</keyword>
<feature type="transmembrane region" description="Helical" evidence="8">
    <location>
        <begin position="442"/>
        <end position="464"/>
    </location>
</feature>
<accession>A0ABT3QUZ9</accession>
<feature type="transmembrane region" description="Helical" evidence="8">
    <location>
        <begin position="267"/>
        <end position="289"/>
    </location>
</feature>
<feature type="transmembrane region" description="Helical" evidence="8">
    <location>
        <begin position="408"/>
        <end position="430"/>
    </location>
</feature>
<dbReference type="EMBL" id="JAPHAV010000035">
    <property type="protein sequence ID" value="MCX2699439.1"/>
    <property type="molecule type" value="Genomic_DNA"/>
</dbReference>
<evidence type="ECO:0000256" key="8">
    <source>
        <dbReference type="RuleBase" id="RU363032"/>
    </source>
</evidence>
<proteinExistence type="inferred from homology"/>
<keyword evidence="2 8" id="KW-0813">Transport</keyword>
<feature type="transmembrane region" description="Helical" evidence="8">
    <location>
        <begin position="544"/>
        <end position="567"/>
    </location>
</feature>
<keyword evidence="7 8" id="KW-0472">Membrane</keyword>
<dbReference type="CDD" id="cd06261">
    <property type="entry name" value="TM_PBP2"/>
    <property type="match status" value="2"/>
</dbReference>
<dbReference type="Pfam" id="PF00528">
    <property type="entry name" value="BPD_transp_1"/>
    <property type="match status" value="2"/>
</dbReference>
<dbReference type="InterPro" id="IPR035906">
    <property type="entry name" value="MetI-like_sf"/>
</dbReference>
<feature type="domain" description="ABC transmembrane type-1" evidence="9">
    <location>
        <begin position="370"/>
        <end position="564"/>
    </location>
</feature>
<feature type="transmembrane region" description="Helical" evidence="8">
    <location>
        <begin position="310"/>
        <end position="334"/>
    </location>
</feature>
<keyword evidence="11" id="KW-1185">Reference proteome</keyword>
<comment type="caution">
    <text evidence="10">The sequence shown here is derived from an EMBL/GenBank/DDBJ whole genome shotgun (WGS) entry which is preliminary data.</text>
</comment>
<evidence type="ECO:0000256" key="6">
    <source>
        <dbReference type="ARBA" id="ARBA00022989"/>
    </source>
</evidence>
<comment type="subcellular location">
    <subcellularLocation>
        <location evidence="1">Cell inner membrane</location>
        <topology evidence="1">Multi-pass membrane protein</topology>
    </subcellularLocation>
    <subcellularLocation>
        <location evidence="8">Cell membrane</location>
        <topology evidence="8">Multi-pass membrane protein</topology>
    </subcellularLocation>
</comment>
<evidence type="ECO:0000256" key="3">
    <source>
        <dbReference type="ARBA" id="ARBA00022475"/>
    </source>
</evidence>
<feature type="transmembrane region" description="Helical" evidence="8">
    <location>
        <begin position="114"/>
        <end position="137"/>
    </location>
</feature>
<feature type="transmembrane region" description="Helical" evidence="8">
    <location>
        <begin position="492"/>
        <end position="513"/>
    </location>
</feature>
<comment type="similarity">
    <text evidence="8">Belongs to the binding-protein-dependent transport system permease family.</text>
</comment>
<keyword evidence="5 8" id="KW-0812">Transmembrane</keyword>
<evidence type="ECO:0000256" key="5">
    <source>
        <dbReference type="ARBA" id="ARBA00022692"/>
    </source>
</evidence>
<dbReference type="SUPFAM" id="SSF161098">
    <property type="entry name" value="MetI-like"/>
    <property type="match status" value="2"/>
</dbReference>
<evidence type="ECO:0000313" key="11">
    <source>
        <dbReference type="Proteomes" id="UP001301216"/>
    </source>
</evidence>
<dbReference type="RefSeq" id="WP_265987165.1">
    <property type="nucleotide sequence ID" value="NZ_JAPHAV010000035.1"/>
</dbReference>
<gene>
    <name evidence="10" type="ORF">OPR82_22375</name>
</gene>
<sequence length="580" mass="62511">MNAHTKTQEMRQSWLAHFPSLRLPSQTTVLIFLTLLVVLVSIAPLMRLVVSALLDDGSFAFDRLNKLFLRSQTSAAIINTLIIAVAATAFSLVVGTIFAVLVIQTDLRAKSAAVFAFVLPLMIPPQVIAMAWLQAFSPSSPIFNLLGISVAPGGKHPLYSIGGIVLVLGIYNAPLVYLALQGSLKRIPVNLTEAARAAGASRIRVLLTIILPLARGGLIAAACLSFVSAISNFGIQAMLGIPARVPTLITQIYQQINNIGPNALPNMAALSLVLAALTIAAIVLANFGMNRGDSRVDMGGRGFNMPLGRYERPISAIVWLYLIISMVLPFSALLQTSLVPAYGLALTTETLTLKNFTSALFSHASLRDAFLTSLWLTTTAVIFLTICALFMGYFLTWKRGKLVRFLHIGAELTYTLPGVTLGVAMILLFLRPVPVIDISIYGTPWIILAAYISGFFAVALRPVLSGYQQIDRSLEEAAQISGAGFLRRMKDIIWPIIAPVSIASAIIVFMSAINEIQTSILLISSSTRTIGPMIIFLEEGGASTLAAAVGCLMIFGILILMLLSVVFSRWLPKGVLPWQF</sequence>
<protein>
    <submittedName>
        <fullName evidence="10">Iron ABC transporter permease</fullName>
    </submittedName>
</protein>
<evidence type="ECO:0000256" key="1">
    <source>
        <dbReference type="ARBA" id="ARBA00004429"/>
    </source>
</evidence>
<dbReference type="InterPro" id="IPR000515">
    <property type="entry name" value="MetI-like"/>
</dbReference>
<keyword evidence="3" id="KW-1003">Cell membrane</keyword>
<organism evidence="10 11">
    <name type="scientific">Ochrobactrum chromiisoli</name>
    <dbReference type="NCBI Taxonomy" id="2993941"/>
    <lineage>
        <taxon>Bacteria</taxon>
        <taxon>Pseudomonadati</taxon>
        <taxon>Pseudomonadota</taxon>
        <taxon>Alphaproteobacteria</taxon>
        <taxon>Hyphomicrobiales</taxon>
        <taxon>Brucellaceae</taxon>
        <taxon>Brucella/Ochrobactrum group</taxon>
        <taxon>Ochrobactrum</taxon>
    </lineage>
</organism>
<feature type="transmembrane region" description="Helical" evidence="8">
    <location>
        <begin position="205"/>
        <end position="230"/>
    </location>
</feature>
<evidence type="ECO:0000313" key="10">
    <source>
        <dbReference type="EMBL" id="MCX2699439.1"/>
    </source>
</evidence>
<evidence type="ECO:0000256" key="4">
    <source>
        <dbReference type="ARBA" id="ARBA00022519"/>
    </source>
</evidence>
<keyword evidence="4" id="KW-0997">Cell inner membrane</keyword>
<feature type="transmembrane region" description="Helical" evidence="8">
    <location>
        <begin position="157"/>
        <end position="180"/>
    </location>
</feature>
<dbReference type="PROSITE" id="PS50928">
    <property type="entry name" value="ABC_TM1"/>
    <property type="match status" value="2"/>
</dbReference>
<evidence type="ECO:0000256" key="2">
    <source>
        <dbReference type="ARBA" id="ARBA00022448"/>
    </source>
</evidence>
<feature type="transmembrane region" description="Helical" evidence="8">
    <location>
        <begin position="374"/>
        <end position="396"/>
    </location>
</feature>
<dbReference type="PANTHER" id="PTHR43357:SF4">
    <property type="entry name" value="INNER MEMBRANE ABC TRANSPORTER PERMEASE PROTEIN YDCV"/>
    <property type="match status" value="1"/>
</dbReference>
<feature type="domain" description="ABC transmembrane type-1" evidence="9">
    <location>
        <begin position="77"/>
        <end position="285"/>
    </location>
</feature>